<dbReference type="GeneID" id="136811791"/>
<dbReference type="PANTHER" id="PTHR10218">
    <property type="entry name" value="GTP-BINDING PROTEIN ALPHA SUBUNIT"/>
    <property type="match status" value="1"/>
</dbReference>
<keyword evidence="4 6" id="KW-0342">GTP-binding</keyword>
<evidence type="ECO:0000256" key="3">
    <source>
        <dbReference type="ARBA" id="ARBA00022842"/>
    </source>
</evidence>
<keyword evidence="5" id="KW-0807">Transducer</keyword>
<dbReference type="PANTHER" id="PTHR10218:SF302">
    <property type="entry name" value="GUANINE NUCLEOTIDE-BINDING PROTEIN ALPHA-5 SUBUNIT"/>
    <property type="match status" value="1"/>
</dbReference>
<evidence type="ECO:0000256" key="1">
    <source>
        <dbReference type="ARBA" id="ARBA00022723"/>
    </source>
</evidence>
<dbReference type="PRINTS" id="PR00318">
    <property type="entry name" value="GPROTEINA"/>
</dbReference>
<dbReference type="Gene3D" id="1.10.400.10">
    <property type="entry name" value="GI Alpha 1, domain 2-like"/>
    <property type="match status" value="1"/>
</dbReference>
<reference evidence="8" key="1">
    <citation type="submission" date="2021-01" db="UniProtKB">
        <authorList>
            <consortium name="EnsemblMetazoa"/>
        </authorList>
    </citation>
    <scope>IDENTIFICATION</scope>
</reference>
<keyword evidence="1 7" id="KW-0479">Metal-binding</keyword>
<dbReference type="Proteomes" id="UP000594262">
    <property type="component" value="Unplaced"/>
</dbReference>
<dbReference type="Gene3D" id="3.40.50.300">
    <property type="entry name" value="P-loop containing nucleotide triphosphate hydrolases"/>
    <property type="match status" value="1"/>
</dbReference>
<dbReference type="InterPro" id="IPR011025">
    <property type="entry name" value="GproteinA_insert"/>
</dbReference>
<protein>
    <submittedName>
        <fullName evidence="8">Uncharacterized protein</fullName>
    </submittedName>
</protein>
<dbReference type="SUPFAM" id="SSF47895">
    <property type="entry name" value="Transducin (alpha subunit), insertion domain"/>
    <property type="match status" value="1"/>
</dbReference>
<dbReference type="OrthoDB" id="6038521at2759"/>
<keyword evidence="3 7" id="KW-0460">Magnesium</keyword>
<feature type="binding site" evidence="7">
    <location>
        <position position="619"/>
    </location>
    <ligand>
        <name>Mg(2+)</name>
        <dbReference type="ChEBI" id="CHEBI:18420"/>
    </ligand>
</feature>
<dbReference type="EnsemblMetazoa" id="CLYHEMT018404.1">
    <property type="protein sequence ID" value="CLYHEMP018404.1"/>
    <property type="gene ID" value="CLYHEMG018404"/>
</dbReference>
<dbReference type="Pfam" id="PF00503">
    <property type="entry name" value="G-alpha"/>
    <property type="match status" value="1"/>
</dbReference>
<dbReference type="GO" id="GO:0001664">
    <property type="term" value="F:G protein-coupled receptor binding"/>
    <property type="evidence" value="ECO:0007669"/>
    <property type="project" value="TreeGrafter"/>
</dbReference>
<evidence type="ECO:0000256" key="2">
    <source>
        <dbReference type="ARBA" id="ARBA00022741"/>
    </source>
</evidence>
<dbReference type="PROSITE" id="PS51882">
    <property type="entry name" value="G_ALPHA"/>
    <property type="match status" value="1"/>
</dbReference>
<evidence type="ECO:0000313" key="9">
    <source>
        <dbReference type="Proteomes" id="UP000594262"/>
    </source>
</evidence>
<keyword evidence="9" id="KW-1185">Reference proteome</keyword>
<dbReference type="GO" id="GO:0007188">
    <property type="term" value="P:adenylate cyclase-modulating G protein-coupled receptor signaling pathway"/>
    <property type="evidence" value="ECO:0007669"/>
    <property type="project" value="TreeGrafter"/>
</dbReference>
<proteinExistence type="predicted"/>
<feature type="binding site" evidence="7">
    <location>
        <position position="482"/>
    </location>
    <ligand>
        <name>Mg(2+)</name>
        <dbReference type="ChEBI" id="CHEBI:18420"/>
    </ligand>
</feature>
<dbReference type="InterPro" id="IPR027417">
    <property type="entry name" value="P-loop_NTPase"/>
</dbReference>
<dbReference type="GO" id="GO:0005525">
    <property type="term" value="F:GTP binding"/>
    <property type="evidence" value="ECO:0007669"/>
    <property type="project" value="UniProtKB-KW"/>
</dbReference>
<dbReference type="GO" id="GO:0046872">
    <property type="term" value="F:metal ion binding"/>
    <property type="evidence" value="ECO:0007669"/>
    <property type="project" value="UniProtKB-KW"/>
</dbReference>
<evidence type="ECO:0000256" key="7">
    <source>
        <dbReference type="PIRSR" id="PIRSR601019-2"/>
    </source>
</evidence>
<dbReference type="GO" id="GO:0031683">
    <property type="term" value="F:G-protein beta/gamma-subunit complex binding"/>
    <property type="evidence" value="ECO:0007669"/>
    <property type="project" value="InterPro"/>
</dbReference>
<keyword evidence="2 6" id="KW-0547">Nucleotide-binding</keyword>
<dbReference type="SUPFAM" id="SSF52540">
    <property type="entry name" value="P-loop containing nucleoside triphosphate hydrolases"/>
    <property type="match status" value="1"/>
</dbReference>
<feature type="binding site" evidence="6">
    <location>
        <begin position="707"/>
        <end position="710"/>
    </location>
    <ligand>
        <name>GTP</name>
        <dbReference type="ChEBI" id="CHEBI:37565"/>
    </ligand>
</feature>
<dbReference type="GO" id="GO:0005737">
    <property type="term" value="C:cytoplasm"/>
    <property type="evidence" value="ECO:0007669"/>
    <property type="project" value="TreeGrafter"/>
</dbReference>
<dbReference type="SMART" id="SM00275">
    <property type="entry name" value="G_alpha"/>
    <property type="match status" value="1"/>
</dbReference>
<dbReference type="InterPro" id="IPR001019">
    <property type="entry name" value="Gprotein_alpha_su"/>
</dbReference>
<evidence type="ECO:0000256" key="6">
    <source>
        <dbReference type="PIRSR" id="PIRSR601019-1"/>
    </source>
</evidence>
<dbReference type="FunFam" id="1.10.400.10:FF:000002">
    <property type="entry name" value="guanine nucleotide-binding protein G(Q) subunit alpha"/>
    <property type="match status" value="1"/>
</dbReference>
<dbReference type="AlphaFoldDB" id="A0A7M5X7C6"/>
<dbReference type="GO" id="GO:0003924">
    <property type="term" value="F:GTPase activity"/>
    <property type="evidence" value="ECO:0007669"/>
    <property type="project" value="InterPro"/>
</dbReference>
<evidence type="ECO:0000256" key="4">
    <source>
        <dbReference type="ARBA" id="ARBA00023134"/>
    </source>
</evidence>
<dbReference type="FunFam" id="3.40.50.300:FF:000720">
    <property type="entry name" value="Guanine nucleotide-binding protein G(k) subunit alpha"/>
    <property type="match status" value="1"/>
</dbReference>
<name>A0A7M5X7C6_9CNID</name>
<evidence type="ECO:0000313" key="8">
    <source>
        <dbReference type="EnsemblMetazoa" id="CLYHEMP018404.1"/>
    </source>
</evidence>
<dbReference type="GO" id="GO:0005834">
    <property type="term" value="C:heterotrimeric G-protein complex"/>
    <property type="evidence" value="ECO:0007669"/>
    <property type="project" value="TreeGrafter"/>
</dbReference>
<accession>A0A7M5X7C6</accession>
<dbReference type="CDD" id="cd00066">
    <property type="entry name" value="G-alpha"/>
    <property type="match status" value="1"/>
</dbReference>
<organism evidence="8 9">
    <name type="scientific">Clytia hemisphaerica</name>
    <dbReference type="NCBI Taxonomy" id="252671"/>
    <lineage>
        <taxon>Eukaryota</taxon>
        <taxon>Metazoa</taxon>
        <taxon>Cnidaria</taxon>
        <taxon>Hydrozoa</taxon>
        <taxon>Hydroidolina</taxon>
        <taxon>Leptothecata</taxon>
        <taxon>Obeliida</taxon>
        <taxon>Clytiidae</taxon>
        <taxon>Clytia</taxon>
    </lineage>
</organism>
<feature type="binding site" evidence="6">
    <location>
        <position position="759"/>
    </location>
    <ligand>
        <name>GTP</name>
        <dbReference type="ChEBI" id="CHEBI:37565"/>
    </ligand>
</feature>
<sequence>MEDKDTYHMLPINVFIDEFPQEFLTESYVNKLQIFLETKFRDSTFVLALQSVYKRRELCTKGKTEVQEHFDLAKSKMTVFNLTKTMRMSVDIHQMVEILQNQIEKDPIVIPLENEPTFLEKILTTPFWKKSADEKKTRIKTESTKGAKMLESNRIVTSKNSEKRDIDAATEDKSNKTTIEPNNYLSNILRNENPVKYVEDMAKFTDPEKMASEMKLKSGNATKTLKTNLSYVKGSSGHNIHSDTKPRIVYLDRKFVPYSYEVVPCLSMIFKKYAREDLKLTVICNTLEQVRVIEIVLNNLYGWINIGRFIPSLLEEYPSPEDKKAALSRSNKVLITDYRAFRGCEIEHCVLFLDPSEQIAKNMYTEILTRAINQLVLLVQPSTQTDSFMLTKVLKEWQLKDLVNTTKAKLSKERDAEVKISLTDEKGPISQTFKISDEEMERFQSKAFISKRPALINNKWDARMNNKEVKLLLLGTHDSGKSTMIKQMRCIAGKLSEDEYAGYRELVYHNILNSIQDILQAALGVLNIEFGETGRYKDARQILSLDVWGDEWIKSLSVSNHFTTIKRLWNDEGVQKCFQRLNEYYLNESAKYFLDDLDRIAASDYYPTQQDVFRVHWRTIGIKEDTFSYRGLNYGMVDTGGTRFERKKWKHTFENVTAVIYCVAISEYDLSLDESENVNRLEESINLLKSISEHQMLKNKQIILFLNKTDVFSEKMQKFPLKDYFPEYTGTNTYEGSTFIREKLESVCGRAVHTYFTCAIDTKNFQNVFDLVHEVVLENLH</sequence>
<dbReference type="RefSeq" id="XP_066924521.1">
    <property type="nucleotide sequence ID" value="XM_067068420.1"/>
</dbReference>
<evidence type="ECO:0000256" key="5">
    <source>
        <dbReference type="ARBA" id="ARBA00023224"/>
    </source>
</evidence>